<keyword evidence="2 5" id="KW-0547">Nucleotide-binding</keyword>
<dbReference type="InterPro" id="IPR008266">
    <property type="entry name" value="Tyr_kinase_AS"/>
</dbReference>
<proteinExistence type="predicted"/>
<evidence type="ECO:0000256" key="1">
    <source>
        <dbReference type="ARBA" id="ARBA00022679"/>
    </source>
</evidence>
<evidence type="ECO:0000256" key="5">
    <source>
        <dbReference type="PROSITE-ProRule" id="PRU10141"/>
    </source>
</evidence>
<dbReference type="InterPro" id="IPR000719">
    <property type="entry name" value="Prot_kinase_dom"/>
</dbReference>
<evidence type="ECO:0000256" key="2">
    <source>
        <dbReference type="ARBA" id="ARBA00022741"/>
    </source>
</evidence>
<dbReference type="InterPro" id="IPR017441">
    <property type="entry name" value="Protein_kinase_ATP_BS"/>
</dbReference>
<sequence length="387" mass="45506">MNLDYYLETIIDENSIGEVIREEKLYKNIEYKLLGKFFSLAHHEINRLLRYLNSRLKSHHYNAEESRQLLKWIKIVKDTIYKFEDSKTPIEINEDYVKVMGECTKFLLESGGSPIPLDFPKTDIIEYEPIFTISNSIEINYSEKKIQLPLKQIGEGSYAKVFKYKDKFYNKVFALKRANKDLTEKELTRFKKEFEIMTELKSPYVVEVYRYDNESNEYIMEYVDKTLYEFISKNNNTMDISKRISLANQVLYGFKYINSKGYLHRDISLTNILIQHYDGLDIIKICDFGLVKTRESTLTSFGTEFKGSLNDGALQLLGFGQYKLVHETYALTRLIFFILTGRTNLEGIKDENIRNFVNKGTHPDNKERYQDIEELELAFRKAVAKSS</sequence>
<dbReference type="InterPro" id="IPR050339">
    <property type="entry name" value="CC_SR_Kinase"/>
</dbReference>
<evidence type="ECO:0000256" key="3">
    <source>
        <dbReference type="ARBA" id="ARBA00022777"/>
    </source>
</evidence>
<feature type="binding site" evidence="5">
    <location>
        <position position="176"/>
    </location>
    <ligand>
        <name>ATP</name>
        <dbReference type="ChEBI" id="CHEBI:30616"/>
    </ligand>
</feature>
<dbReference type="InterPro" id="IPR011009">
    <property type="entry name" value="Kinase-like_dom_sf"/>
</dbReference>
<dbReference type="PROSITE" id="PS00107">
    <property type="entry name" value="PROTEIN_KINASE_ATP"/>
    <property type="match status" value="1"/>
</dbReference>
<gene>
    <name evidence="7" type="ORF">NE686_03975</name>
</gene>
<reference evidence="7 8" key="1">
    <citation type="submission" date="2022-06" db="EMBL/GenBank/DDBJ databases">
        <title>Isolation of gut microbiota from human fecal samples.</title>
        <authorList>
            <person name="Pamer E.G."/>
            <person name="Barat B."/>
            <person name="Waligurski E."/>
            <person name="Medina S."/>
            <person name="Paddock L."/>
            <person name="Mostad J."/>
        </authorList>
    </citation>
    <scope>NUCLEOTIDE SEQUENCE [LARGE SCALE GENOMIC DNA]</scope>
    <source>
        <strain evidence="7 8">DFI.7.95</strain>
    </source>
</reference>
<keyword evidence="1" id="KW-0808">Transferase</keyword>
<dbReference type="PROSITE" id="PS50011">
    <property type="entry name" value="PROTEIN_KINASE_DOM"/>
    <property type="match status" value="1"/>
</dbReference>
<comment type="caution">
    <text evidence="7">The sequence shown here is derived from an EMBL/GenBank/DDBJ whole genome shotgun (WGS) entry which is preliminary data.</text>
</comment>
<dbReference type="Gene3D" id="1.10.510.10">
    <property type="entry name" value="Transferase(Phosphotransferase) domain 1"/>
    <property type="match status" value="1"/>
</dbReference>
<dbReference type="Pfam" id="PF00069">
    <property type="entry name" value="Pkinase"/>
    <property type="match status" value="1"/>
</dbReference>
<dbReference type="PROSITE" id="PS00109">
    <property type="entry name" value="PROTEIN_KINASE_TYR"/>
    <property type="match status" value="1"/>
</dbReference>
<dbReference type="EMBL" id="JANGAC010000002">
    <property type="protein sequence ID" value="MCQ4922229.1"/>
    <property type="molecule type" value="Genomic_DNA"/>
</dbReference>
<dbReference type="PANTHER" id="PTHR11042">
    <property type="entry name" value="EUKARYOTIC TRANSLATION INITIATION FACTOR 2-ALPHA KINASE EIF2-ALPHA KINASE -RELATED"/>
    <property type="match status" value="1"/>
</dbReference>
<dbReference type="SUPFAM" id="SSF56112">
    <property type="entry name" value="Protein kinase-like (PK-like)"/>
    <property type="match status" value="1"/>
</dbReference>
<keyword evidence="4 5" id="KW-0067">ATP-binding</keyword>
<evidence type="ECO:0000313" key="7">
    <source>
        <dbReference type="EMBL" id="MCQ4922229.1"/>
    </source>
</evidence>
<name>A0ABT1S6Y8_9FIRM</name>
<evidence type="ECO:0000313" key="8">
    <source>
        <dbReference type="Proteomes" id="UP001524478"/>
    </source>
</evidence>
<dbReference type="CDD" id="cd00180">
    <property type="entry name" value="PKc"/>
    <property type="match status" value="1"/>
</dbReference>
<keyword evidence="3 7" id="KW-0418">Kinase</keyword>
<accession>A0ABT1S6Y8</accession>
<feature type="domain" description="Protein kinase" evidence="6">
    <location>
        <begin position="147"/>
        <end position="387"/>
    </location>
</feature>
<keyword evidence="8" id="KW-1185">Reference proteome</keyword>
<evidence type="ECO:0000256" key="4">
    <source>
        <dbReference type="ARBA" id="ARBA00022840"/>
    </source>
</evidence>
<protein>
    <submittedName>
        <fullName evidence="7">Protein kinase</fullName>
    </submittedName>
</protein>
<organism evidence="7 8">
    <name type="scientific">Tissierella carlieri</name>
    <dbReference type="NCBI Taxonomy" id="689904"/>
    <lineage>
        <taxon>Bacteria</taxon>
        <taxon>Bacillati</taxon>
        <taxon>Bacillota</taxon>
        <taxon>Tissierellia</taxon>
        <taxon>Tissierellales</taxon>
        <taxon>Tissierellaceae</taxon>
        <taxon>Tissierella</taxon>
    </lineage>
</organism>
<dbReference type="Proteomes" id="UP001524478">
    <property type="component" value="Unassembled WGS sequence"/>
</dbReference>
<evidence type="ECO:0000259" key="6">
    <source>
        <dbReference type="PROSITE" id="PS50011"/>
    </source>
</evidence>
<dbReference type="RefSeq" id="WP_256310517.1">
    <property type="nucleotide sequence ID" value="NZ_JANGAC010000002.1"/>
</dbReference>
<dbReference type="GO" id="GO:0016301">
    <property type="term" value="F:kinase activity"/>
    <property type="evidence" value="ECO:0007669"/>
    <property type="project" value="UniProtKB-KW"/>
</dbReference>